<proteinExistence type="predicted"/>
<sequence length="223" mass="23809">MLADLRAQDPPGGDADPYDSHPPTTTRIAAIEAIAAPVLADRPDRSALALVDDPVPLLDRALLLAMNDVDERKRVDWTNYGHLVIQQHMIDATLPLTRAAGRVQGRQPTLRAVLDALDAGKLLYLAPADDEQVGGTRARRERARTSVADGLGLLVDLALVATGYGRWEVDWAGDATLRLTDTGLEGLADLLAAALSDDRDSTGLRVTAGVDLDFQPIPALRAA</sequence>
<evidence type="ECO:0000313" key="3">
    <source>
        <dbReference type="Proteomes" id="UP000199051"/>
    </source>
</evidence>
<accession>A0A1H9MVR3</accession>
<gene>
    <name evidence="2" type="ORF">SAMN04487818_102358</name>
</gene>
<protein>
    <submittedName>
        <fullName evidence="2">Uncharacterized protein</fullName>
    </submittedName>
</protein>
<feature type="region of interest" description="Disordered" evidence="1">
    <location>
        <begin position="1"/>
        <end position="24"/>
    </location>
</feature>
<dbReference type="Proteomes" id="UP000199051">
    <property type="component" value="Unassembled WGS sequence"/>
</dbReference>
<dbReference type="STRING" id="155974.SAMN04487818_102358"/>
<evidence type="ECO:0000256" key="1">
    <source>
        <dbReference type="SAM" id="MobiDB-lite"/>
    </source>
</evidence>
<name>A0A1H9MVR3_9PSEU</name>
<organism evidence="2 3">
    <name type="scientific">Actinokineospora terrae</name>
    <dbReference type="NCBI Taxonomy" id="155974"/>
    <lineage>
        <taxon>Bacteria</taxon>
        <taxon>Bacillati</taxon>
        <taxon>Actinomycetota</taxon>
        <taxon>Actinomycetes</taxon>
        <taxon>Pseudonocardiales</taxon>
        <taxon>Pseudonocardiaceae</taxon>
        <taxon>Actinokineospora</taxon>
    </lineage>
</organism>
<evidence type="ECO:0000313" key="2">
    <source>
        <dbReference type="EMBL" id="SER27671.1"/>
    </source>
</evidence>
<keyword evidence="3" id="KW-1185">Reference proteome</keyword>
<dbReference type="EMBL" id="FOGI01000002">
    <property type="protein sequence ID" value="SER27671.1"/>
    <property type="molecule type" value="Genomic_DNA"/>
</dbReference>
<dbReference type="AlphaFoldDB" id="A0A1H9MVR3"/>
<dbReference type="RefSeq" id="WP_092775282.1">
    <property type="nucleotide sequence ID" value="NZ_FOGI01000002.1"/>
</dbReference>
<reference evidence="3" key="1">
    <citation type="submission" date="2016-10" db="EMBL/GenBank/DDBJ databases">
        <authorList>
            <person name="Varghese N."/>
            <person name="Submissions S."/>
        </authorList>
    </citation>
    <scope>NUCLEOTIDE SEQUENCE [LARGE SCALE GENOMIC DNA]</scope>
    <source>
        <strain evidence="3">DSM 44260</strain>
    </source>
</reference>